<gene>
    <name evidence="1" type="ORF">NPRO_19670</name>
</gene>
<sequence>MPEHLFPGNSAIQGFVSFEFDLPGALLEQLVKVLDRMGDGLLSADQLSLIPDAQGVYQLFLDGELVYIGRPTPKLVCEGAFLAT</sequence>
<evidence type="ECO:0000313" key="2">
    <source>
        <dbReference type="Proteomes" id="UP000662873"/>
    </source>
</evidence>
<dbReference type="AlphaFoldDB" id="A0A809RWW0"/>
<name>A0A809RWW0_9BACT</name>
<dbReference type="EMBL" id="AP021858">
    <property type="protein sequence ID" value="BBO24372.1"/>
    <property type="molecule type" value="Genomic_DNA"/>
</dbReference>
<organism evidence="1 2">
    <name type="scientific">Candidatus Nitrosymbiomonas proteolyticus</name>
    <dbReference type="NCBI Taxonomy" id="2608984"/>
    <lineage>
        <taxon>Bacteria</taxon>
        <taxon>Bacillati</taxon>
        <taxon>Armatimonadota</taxon>
        <taxon>Armatimonadota incertae sedis</taxon>
        <taxon>Candidatus Nitrosymbiomonas</taxon>
    </lineage>
</organism>
<dbReference type="Proteomes" id="UP000662873">
    <property type="component" value="Chromosome"/>
</dbReference>
<proteinExistence type="predicted"/>
<reference evidence="1" key="1">
    <citation type="journal article" name="DNA Res.">
        <title>The physiological potential of anammox bacteria as revealed by their core genome structure.</title>
        <authorList>
            <person name="Okubo T."/>
            <person name="Toyoda A."/>
            <person name="Fukuhara K."/>
            <person name="Uchiyama I."/>
            <person name="Harigaya Y."/>
            <person name="Kuroiwa M."/>
            <person name="Suzuki T."/>
            <person name="Murakami Y."/>
            <person name="Suwa Y."/>
            <person name="Takami H."/>
        </authorList>
    </citation>
    <scope>NUCLEOTIDE SEQUENCE</scope>
    <source>
        <strain evidence="1">317325-2</strain>
    </source>
</reference>
<protein>
    <submittedName>
        <fullName evidence="1">GIY-YIG nuclease family protein</fullName>
    </submittedName>
</protein>
<accession>A0A809RWW0</accession>
<evidence type="ECO:0000313" key="1">
    <source>
        <dbReference type="EMBL" id="BBO24372.1"/>
    </source>
</evidence>
<dbReference type="KEGG" id="npy:NPRO_19670"/>